<dbReference type="InterPro" id="IPR010287">
    <property type="entry name" value="DUF892_YciF-like"/>
</dbReference>
<dbReference type="Gene3D" id="1.20.1260.10">
    <property type="match status" value="1"/>
</dbReference>
<dbReference type="Pfam" id="PF05974">
    <property type="entry name" value="DUF892"/>
    <property type="match status" value="1"/>
</dbReference>
<dbReference type="EMBL" id="JAFIRR010000057">
    <property type="protein sequence ID" value="MCO6416401.1"/>
    <property type="molecule type" value="Genomic_DNA"/>
</dbReference>
<dbReference type="PANTHER" id="PTHR30565">
    <property type="entry name" value="PROTEIN YCIF"/>
    <property type="match status" value="1"/>
</dbReference>
<dbReference type="SUPFAM" id="SSF47240">
    <property type="entry name" value="Ferritin-like"/>
    <property type="match status" value="1"/>
</dbReference>
<protein>
    <submittedName>
        <fullName evidence="2">DUF892 family protein</fullName>
    </submittedName>
</protein>
<evidence type="ECO:0000313" key="2">
    <source>
        <dbReference type="EMBL" id="MCO6416401.1"/>
    </source>
</evidence>
<dbReference type="InterPro" id="IPR047114">
    <property type="entry name" value="YciF"/>
</dbReference>
<dbReference type="InterPro" id="IPR012347">
    <property type="entry name" value="Ferritin-like"/>
</dbReference>
<reference evidence="2 3" key="1">
    <citation type="submission" date="2021-12" db="EMBL/GenBank/DDBJ databases">
        <title>Siccirubricoccus leaddurans sp. nov., a high concentration Zn2+ tolerance bacterium.</title>
        <authorList>
            <person name="Cao Y."/>
        </authorList>
    </citation>
    <scope>NUCLEOTIDE SEQUENCE [LARGE SCALE GENOMIC DNA]</scope>
    <source>
        <strain evidence="2 3">KC 17139</strain>
    </source>
</reference>
<proteinExistence type="predicted"/>
<dbReference type="PANTHER" id="PTHR30565:SF9">
    <property type="entry name" value="PROTEIN YCIF"/>
    <property type="match status" value="1"/>
</dbReference>
<feature type="region of interest" description="Disordered" evidence="1">
    <location>
        <begin position="143"/>
        <end position="181"/>
    </location>
</feature>
<dbReference type="Proteomes" id="UP001523392">
    <property type="component" value="Unassembled WGS sequence"/>
</dbReference>
<name>A0ABT1D3A5_9PROT</name>
<keyword evidence="3" id="KW-1185">Reference proteome</keyword>
<dbReference type="RefSeq" id="WP_252953011.1">
    <property type="nucleotide sequence ID" value="NZ_JAFIRR010000057.1"/>
</dbReference>
<comment type="caution">
    <text evidence="2">The sequence shown here is derived from an EMBL/GenBank/DDBJ whole genome shotgun (WGS) entry which is preliminary data.</text>
</comment>
<dbReference type="InterPro" id="IPR009078">
    <property type="entry name" value="Ferritin-like_SF"/>
</dbReference>
<evidence type="ECO:0000313" key="3">
    <source>
        <dbReference type="Proteomes" id="UP001523392"/>
    </source>
</evidence>
<accession>A0ABT1D3A5</accession>
<evidence type="ECO:0000256" key="1">
    <source>
        <dbReference type="SAM" id="MobiDB-lite"/>
    </source>
</evidence>
<organism evidence="2 3">
    <name type="scientific">Siccirubricoccus soli</name>
    <dbReference type="NCBI Taxonomy" id="2899147"/>
    <lineage>
        <taxon>Bacteria</taxon>
        <taxon>Pseudomonadati</taxon>
        <taxon>Pseudomonadota</taxon>
        <taxon>Alphaproteobacteria</taxon>
        <taxon>Acetobacterales</taxon>
        <taxon>Roseomonadaceae</taxon>
        <taxon>Siccirubricoccus</taxon>
    </lineage>
</organism>
<gene>
    <name evidence="2" type="ORF">JYK14_09500</name>
</gene>
<sequence>MDEIMKLMIEQLRDAYSAEKQALRAMARLQKKASTQSLRDAVQMHIDQTETQVERLEKGLEMLGGRPGRKVCEGMRGIIEEAQTELEDHDKGPLMDALIIAGLQRVEHYEIAAYGTMAALAKAAGQQELADLLAETLAEEKATDEKLSQLAESEVNPAAIQGAQAEEPANDRRGGRRGTAA</sequence>